<dbReference type="RefSeq" id="WP_078977117.1">
    <property type="nucleotide sequence ID" value="NZ_MWQN01000001.1"/>
</dbReference>
<proteinExistence type="predicted"/>
<dbReference type="Proteomes" id="UP000190037">
    <property type="component" value="Unassembled WGS sequence"/>
</dbReference>
<organism evidence="2 3">
    <name type="scientific">Embleya scabrispora</name>
    <dbReference type="NCBI Taxonomy" id="159449"/>
    <lineage>
        <taxon>Bacteria</taxon>
        <taxon>Bacillati</taxon>
        <taxon>Actinomycetota</taxon>
        <taxon>Actinomycetes</taxon>
        <taxon>Kitasatosporales</taxon>
        <taxon>Streptomycetaceae</taxon>
        <taxon>Embleya</taxon>
    </lineage>
</organism>
<sequence length="246" mass="25373">MRETLRDAKHTLLPPHDDPHAPLPPLLIVLTVVTGLVDALSYLELGRVFVANMTGNVVFTGFALAGAPGLSVTASLAALGAFLVGAAGGGRLGVVFGARRVRLLWVGASVQAALLAAALIVAASAHGLGTGERYTLILLLGLAMGLQNAVARRLAVPDLTTTVLSQTLTGLAADIRRLGGTGSRAGRRLLSALAMALGAFTGAILVLRVHVLIAFAAPLALLIGTAAVAYRFDLRERREPRADETV</sequence>
<keyword evidence="1" id="KW-0472">Membrane</keyword>
<dbReference type="InterPro" id="IPR010699">
    <property type="entry name" value="DUF1275"/>
</dbReference>
<feature type="transmembrane region" description="Helical" evidence="1">
    <location>
        <begin position="76"/>
        <end position="96"/>
    </location>
</feature>
<feature type="transmembrane region" description="Helical" evidence="1">
    <location>
        <begin position="23"/>
        <end position="43"/>
    </location>
</feature>
<dbReference type="PANTHER" id="PTHR37314">
    <property type="entry name" value="SLR0142 PROTEIN"/>
    <property type="match status" value="1"/>
</dbReference>
<feature type="transmembrane region" description="Helical" evidence="1">
    <location>
        <begin position="189"/>
        <end position="207"/>
    </location>
</feature>
<feature type="transmembrane region" description="Helical" evidence="1">
    <location>
        <begin position="50"/>
        <end position="70"/>
    </location>
</feature>
<reference evidence="2 3" key="1">
    <citation type="submission" date="2017-03" db="EMBL/GenBank/DDBJ databases">
        <title>Draft genome sequence of Streptomyces scabrisporus NF3, endophyte isolated from Amphipterygium adstringens.</title>
        <authorList>
            <person name="Vazquez M."/>
            <person name="Ceapa C.D."/>
            <person name="Rodriguez Luna D."/>
            <person name="Sanchez Esquivel S."/>
        </authorList>
    </citation>
    <scope>NUCLEOTIDE SEQUENCE [LARGE SCALE GENOMIC DNA]</scope>
    <source>
        <strain evidence="2 3">NF3</strain>
    </source>
</reference>
<feature type="transmembrane region" description="Helical" evidence="1">
    <location>
        <begin position="134"/>
        <end position="151"/>
    </location>
</feature>
<evidence type="ECO:0000313" key="3">
    <source>
        <dbReference type="Proteomes" id="UP000190037"/>
    </source>
</evidence>
<keyword evidence="3" id="KW-1185">Reference proteome</keyword>
<dbReference type="PANTHER" id="PTHR37314:SF4">
    <property type="entry name" value="UPF0700 TRANSMEMBRANE PROTEIN YOAK"/>
    <property type="match status" value="1"/>
</dbReference>
<protein>
    <recommendedName>
        <fullName evidence="4">DUF1275 family protein</fullName>
    </recommendedName>
</protein>
<name>A0A1T3P128_9ACTN</name>
<keyword evidence="1" id="KW-1133">Transmembrane helix</keyword>
<feature type="transmembrane region" description="Helical" evidence="1">
    <location>
        <begin position="103"/>
        <end position="128"/>
    </location>
</feature>
<comment type="caution">
    <text evidence="2">The sequence shown here is derived from an EMBL/GenBank/DDBJ whole genome shotgun (WGS) entry which is preliminary data.</text>
</comment>
<dbReference type="EMBL" id="MWQN01000001">
    <property type="protein sequence ID" value="OPC82829.1"/>
    <property type="molecule type" value="Genomic_DNA"/>
</dbReference>
<evidence type="ECO:0008006" key="4">
    <source>
        <dbReference type="Google" id="ProtNLM"/>
    </source>
</evidence>
<dbReference type="Pfam" id="PF06912">
    <property type="entry name" value="DUF1275"/>
    <property type="match status" value="1"/>
</dbReference>
<dbReference type="AlphaFoldDB" id="A0A1T3P128"/>
<gene>
    <name evidence="2" type="ORF">B4N89_19485</name>
</gene>
<feature type="transmembrane region" description="Helical" evidence="1">
    <location>
        <begin position="213"/>
        <end position="232"/>
    </location>
</feature>
<dbReference type="STRING" id="159449.B4N89_19485"/>
<dbReference type="OrthoDB" id="4272751at2"/>
<accession>A0A1T3P128</accession>
<evidence type="ECO:0000313" key="2">
    <source>
        <dbReference type="EMBL" id="OPC82829.1"/>
    </source>
</evidence>
<evidence type="ECO:0000256" key="1">
    <source>
        <dbReference type="SAM" id="Phobius"/>
    </source>
</evidence>
<keyword evidence="1" id="KW-0812">Transmembrane</keyword>